<dbReference type="Proteomes" id="UP000092498">
    <property type="component" value="Chromosome"/>
</dbReference>
<dbReference type="AlphaFoldDB" id="A0A1B1AL71"/>
<sequence length="312" mass="32929">MTKFRVAAALALALLLTAPAAAQNLSLRAPQWAQAMLSADVTPTTGGRAMISAEGIDTAVRVTISSPNGGVGRVIRYDLRGEEGVIALRRFTGHPSTGWWLWGGDAPRVTPVTSAQRGDIATLVRAVMGVSGSLGGDTEDACGNGERAYIEISSGGRATSLARNCLATTDPGGRLALRLSELAGSRTEEELARAGVSELLDADRAFNTMAQAEGVAAAFNAYASEDALLLTSTETVTGRPGVAARFQNWPATDRLERTPQTGRVSARGDMGWTWGVSTTVGADGVRTAGRYMTVWTRDYEGNWRYSFDAAIK</sequence>
<dbReference type="STRING" id="1759059.ATE48_15770"/>
<dbReference type="InterPro" id="IPR032710">
    <property type="entry name" value="NTF2-like_dom_sf"/>
</dbReference>
<feature type="signal peptide" evidence="1">
    <location>
        <begin position="1"/>
        <end position="22"/>
    </location>
</feature>
<organism evidence="3 4">
    <name type="scientific">Candidatus Viadribacter manganicus</name>
    <dbReference type="NCBI Taxonomy" id="1759059"/>
    <lineage>
        <taxon>Bacteria</taxon>
        <taxon>Pseudomonadati</taxon>
        <taxon>Pseudomonadota</taxon>
        <taxon>Alphaproteobacteria</taxon>
        <taxon>Hyphomonadales</taxon>
        <taxon>Hyphomonadaceae</taxon>
        <taxon>Candidatus Viadribacter</taxon>
    </lineage>
</organism>
<feature type="chain" id="PRO_5008518968" description="DUF4440 domain-containing protein" evidence="1">
    <location>
        <begin position="23"/>
        <end position="312"/>
    </location>
</feature>
<feature type="domain" description="DUF4440" evidence="2">
    <location>
        <begin position="202"/>
        <end position="304"/>
    </location>
</feature>
<keyword evidence="1" id="KW-0732">Signal</keyword>
<name>A0A1B1AL71_9PROT</name>
<evidence type="ECO:0000259" key="2">
    <source>
        <dbReference type="Pfam" id="PF14534"/>
    </source>
</evidence>
<dbReference type="InParanoid" id="A0A1B1AL71"/>
<evidence type="ECO:0000313" key="3">
    <source>
        <dbReference type="EMBL" id="ANP47271.1"/>
    </source>
</evidence>
<dbReference type="KEGG" id="cbot:ATE48_15770"/>
<dbReference type="RefSeq" id="WP_066773128.1">
    <property type="nucleotide sequence ID" value="NZ_CP013244.1"/>
</dbReference>
<dbReference type="SUPFAM" id="SSF54427">
    <property type="entry name" value="NTF2-like"/>
    <property type="match status" value="1"/>
</dbReference>
<keyword evidence="4" id="KW-1185">Reference proteome</keyword>
<evidence type="ECO:0000313" key="4">
    <source>
        <dbReference type="Proteomes" id="UP000092498"/>
    </source>
</evidence>
<protein>
    <recommendedName>
        <fullName evidence="2">DUF4440 domain-containing protein</fullName>
    </recommendedName>
</protein>
<evidence type="ECO:0000256" key="1">
    <source>
        <dbReference type="SAM" id="SignalP"/>
    </source>
</evidence>
<dbReference type="InterPro" id="IPR027843">
    <property type="entry name" value="DUF4440"/>
</dbReference>
<accession>A0A1B1AL71</accession>
<dbReference type="Pfam" id="PF14534">
    <property type="entry name" value="DUF4440"/>
    <property type="match status" value="1"/>
</dbReference>
<proteinExistence type="predicted"/>
<gene>
    <name evidence="3" type="ORF">ATE48_15770</name>
</gene>
<dbReference type="Gene3D" id="3.10.450.50">
    <property type="match status" value="1"/>
</dbReference>
<reference evidence="3 4" key="1">
    <citation type="submission" date="2015-11" db="EMBL/GenBank/DDBJ databases">
        <title>Whole-Genome Sequence of Candidatus Oderbacter manganicum from the National Park Lower Oder Valley, Germany.</title>
        <authorList>
            <person name="Braun B."/>
            <person name="Liere K."/>
            <person name="Szewzyk U."/>
        </authorList>
    </citation>
    <scope>NUCLEOTIDE SEQUENCE [LARGE SCALE GENOMIC DNA]</scope>
    <source>
        <strain evidence="3 4">OTSz_A_272</strain>
    </source>
</reference>
<dbReference type="EMBL" id="CP013244">
    <property type="protein sequence ID" value="ANP47271.1"/>
    <property type="molecule type" value="Genomic_DNA"/>
</dbReference>